<protein>
    <submittedName>
        <fullName evidence="1">Uncharacterized protein</fullName>
    </submittedName>
</protein>
<organism evidence="1">
    <name type="scientific">Streptomyces sp. R08</name>
    <dbReference type="NCBI Taxonomy" id="3238624"/>
    <lineage>
        <taxon>Bacteria</taxon>
        <taxon>Bacillati</taxon>
        <taxon>Actinomycetota</taxon>
        <taxon>Actinomycetes</taxon>
        <taxon>Kitasatosporales</taxon>
        <taxon>Streptomycetaceae</taxon>
        <taxon>Streptomyces</taxon>
    </lineage>
</organism>
<evidence type="ECO:0000313" key="1">
    <source>
        <dbReference type="EMBL" id="XDQ02616.1"/>
    </source>
</evidence>
<proteinExistence type="predicted"/>
<gene>
    <name evidence="1" type="ORF">AB5J58_21500</name>
</gene>
<dbReference type="RefSeq" id="WP_369188727.1">
    <property type="nucleotide sequence ID" value="NZ_CP163431.1"/>
</dbReference>
<reference evidence="1" key="1">
    <citation type="submission" date="2024-07" db="EMBL/GenBank/DDBJ databases">
        <authorList>
            <person name="Yu S.T."/>
        </authorList>
    </citation>
    <scope>NUCLEOTIDE SEQUENCE</scope>
    <source>
        <strain evidence="1">R08</strain>
    </source>
</reference>
<sequence>MGEKVGPEAGSDTAWMYEEQQRTVWSWEAIVASMAAVPFLQALATHFGNRFATAVDEGTRKAVRRFLRRQVDELGVSRQVTRASGYSGPRQIHLQPEHGWTVVFDDDLTAEGLAQLVDLCQTAPPVPADELSPGTPAVIYRHRDHWATTGISAREAASFVFEWDAEAKRWNSLLPPPDDSDHATTASPT</sequence>
<name>A0AB39MC20_9ACTN</name>
<dbReference type="EMBL" id="CP163431">
    <property type="protein sequence ID" value="XDQ02616.1"/>
    <property type="molecule type" value="Genomic_DNA"/>
</dbReference>
<accession>A0AB39MC20</accession>
<dbReference type="AlphaFoldDB" id="A0AB39MC20"/>